<evidence type="ECO:0000256" key="1">
    <source>
        <dbReference type="ARBA" id="ARBA00000448"/>
    </source>
</evidence>
<dbReference type="InterPro" id="IPR017853">
    <property type="entry name" value="GH"/>
</dbReference>
<dbReference type="InterPro" id="IPR026891">
    <property type="entry name" value="Fn3-like"/>
</dbReference>
<evidence type="ECO:0000256" key="2">
    <source>
        <dbReference type="ARBA" id="ARBA00005336"/>
    </source>
</evidence>
<organism evidence="9 12">
    <name type="scientific">Algibacter amylolyticus</name>
    <dbReference type="NCBI Taxonomy" id="1608400"/>
    <lineage>
        <taxon>Bacteria</taxon>
        <taxon>Pseudomonadati</taxon>
        <taxon>Bacteroidota</taxon>
        <taxon>Flavobacteriia</taxon>
        <taxon>Flavobacteriales</taxon>
        <taxon>Flavobacteriaceae</taxon>
        <taxon>Algibacter</taxon>
    </lineage>
</organism>
<keyword evidence="6 7" id="KW-0326">Glycosidase</keyword>
<dbReference type="Gene3D" id="3.40.50.1700">
    <property type="entry name" value="Glycoside hydrolase family 3 C-terminal domain"/>
    <property type="match status" value="1"/>
</dbReference>
<dbReference type="InterPro" id="IPR002772">
    <property type="entry name" value="Glyco_hydro_3_C"/>
</dbReference>
<dbReference type="PANTHER" id="PTHR30620:SF16">
    <property type="entry name" value="LYSOSOMAL BETA GLUCOSIDASE"/>
    <property type="match status" value="1"/>
</dbReference>
<dbReference type="EMBL" id="VMBF01000010">
    <property type="protein sequence ID" value="TSJ73134.1"/>
    <property type="molecule type" value="Genomic_DNA"/>
</dbReference>
<keyword evidence="4" id="KW-0732">Signal</keyword>
<reference evidence="10 11" key="2">
    <citation type="submission" date="2019-07" db="EMBL/GenBank/DDBJ databases">
        <title>Algibacter marinivivus sp. nov., isolated from the surface of a marine red alga.</title>
        <authorList>
            <person name="Zhong X."/>
            <person name="Xu W."/>
            <person name="Zhang Y."/>
            <person name="Zhang Q."/>
            <person name="Du Z."/>
        </authorList>
    </citation>
    <scope>NUCLEOTIDE SEQUENCE [LARGE SCALE GENOMIC DNA]</scope>
    <source>
        <strain evidence="10 11">RU-4-M-4</strain>
    </source>
</reference>
<dbReference type="PROSITE" id="PS51257">
    <property type="entry name" value="PROKAR_LIPOPROTEIN"/>
    <property type="match status" value="1"/>
</dbReference>
<dbReference type="InterPro" id="IPR013783">
    <property type="entry name" value="Ig-like_fold"/>
</dbReference>
<dbReference type="InterPro" id="IPR051915">
    <property type="entry name" value="Cellulose_Degrad_GH3"/>
</dbReference>
<dbReference type="Proteomes" id="UP000322315">
    <property type="component" value="Unassembled WGS sequence"/>
</dbReference>
<evidence type="ECO:0000313" key="12">
    <source>
        <dbReference type="Proteomes" id="UP000322315"/>
    </source>
</evidence>
<reference evidence="9 12" key="1">
    <citation type="journal article" date="2015" name="Int. J. Syst. Evol. Microbiol.">
        <title>Algibacter amylolyticus sp. nov., isolated from intertidal sediment.</title>
        <authorList>
            <person name="Zhang D.C."/>
            <person name="Wu J."/>
            <person name="Neuner K."/>
            <person name="Yao J."/>
            <person name="Margesin R."/>
        </authorList>
    </citation>
    <scope>NUCLEOTIDE SEQUENCE [LARGE SCALE GENOMIC DNA]</scope>
    <source>
        <strain evidence="9 12">RU-4-M-4</strain>
    </source>
</reference>
<evidence type="ECO:0000256" key="4">
    <source>
        <dbReference type="ARBA" id="ARBA00022729"/>
    </source>
</evidence>
<evidence type="ECO:0000313" key="10">
    <source>
        <dbReference type="EMBL" id="TSJ73134.1"/>
    </source>
</evidence>
<dbReference type="InterPro" id="IPR019800">
    <property type="entry name" value="Glyco_hydro_3_AS"/>
</dbReference>
<dbReference type="GO" id="GO:0009251">
    <property type="term" value="P:glucan catabolic process"/>
    <property type="evidence" value="ECO:0007669"/>
    <property type="project" value="TreeGrafter"/>
</dbReference>
<comment type="catalytic activity">
    <reaction evidence="1">
        <text>Hydrolysis of terminal, non-reducing beta-D-glucosyl residues with release of beta-D-glucose.</text>
        <dbReference type="EC" id="3.2.1.21"/>
    </reaction>
</comment>
<dbReference type="RefSeq" id="WP_144117782.1">
    <property type="nucleotide sequence ID" value="NZ_JACHGE010000008.1"/>
</dbReference>
<evidence type="ECO:0000313" key="9">
    <source>
        <dbReference type="EMBL" id="KAA5821850.1"/>
    </source>
</evidence>
<dbReference type="Pfam" id="PF00933">
    <property type="entry name" value="Glyco_hydro_3"/>
    <property type="match status" value="1"/>
</dbReference>
<protein>
    <recommendedName>
        <fullName evidence="3">beta-glucosidase</fullName>
        <ecNumber evidence="3">3.2.1.21</ecNumber>
    </recommendedName>
</protein>
<dbReference type="EMBL" id="VWRS01000010">
    <property type="protein sequence ID" value="KAA5821850.1"/>
    <property type="molecule type" value="Genomic_DNA"/>
</dbReference>
<evidence type="ECO:0000256" key="5">
    <source>
        <dbReference type="ARBA" id="ARBA00022801"/>
    </source>
</evidence>
<dbReference type="SUPFAM" id="SSF51445">
    <property type="entry name" value="(Trans)glycosidases"/>
    <property type="match status" value="1"/>
</dbReference>
<dbReference type="FunFam" id="2.60.40.10:FF:000495">
    <property type="entry name" value="Periplasmic beta-glucosidase"/>
    <property type="match status" value="1"/>
</dbReference>
<dbReference type="OrthoDB" id="9805821at2"/>
<dbReference type="GO" id="GO:0008422">
    <property type="term" value="F:beta-glucosidase activity"/>
    <property type="evidence" value="ECO:0007669"/>
    <property type="project" value="UniProtKB-EC"/>
</dbReference>
<dbReference type="PANTHER" id="PTHR30620">
    <property type="entry name" value="PERIPLASMIC BETA-GLUCOSIDASE-RELATED"/>
    <property type="match status" value="1"/>
</dbReference>
<sequence length="754" mass="83335">MNRLIKPTIITALLLVGFGCNTTKSTSTNNYSTVVESPFNAKIDSLMSLMTLKEKIGQTVMYSGDLTVTGPVVSNNNQKYVKEGAVGAMLNVFSAKATRDLQKLAVEETRLGIPLLFGYDVIHGYKTIFPINLGLAASWDLEDIKKGSRIAAQEASAVGIHWTFAPMVDISRDPRWGRISESAGEDVYLASKIGKAYVQGFQGDDLSKHNTILACAKHFVGYGAAQAGRDYHTVNMGQDELWNVYFPPFKATVDAGVETFMTAFNELNGIPATGNKYIFRDVLRDEWGFKGFVVTDYFATNEMVVHGYAKDRKEAAKLAIEAGVDQDMMSNANHLYLEELVNEGQVDVELINDACRRVLLTKYKLGLFDDPYRYSDAQREKEVIYKPEFLEVARKSAAMASVLLKNDNKSLPLDKNQTIALIGPLAKDKENIIGNWAAEGDRKGKAISVHQGIQEYLSDSKIVFAKGCEIEGEDESGFSEAINAAKRADKVVMVLGEDYDMSGEAASRTNIKLPGSQTQLIKAIREAVPNKKIILVLMNGRPLDLSEEDILADAILEAWFPGTSGGYGVADVLFGAYNPSAKLPVTFPRNVGQVPIYYNMKRAGRPMNPNNPKEDYTSIYLDSPNSPLYPFGHGLSYTTYQYSDITLSSKTIGFSDTLSVSATITNTGDYDGHEIVQLYIHDKVGSLTRPVKELKGFKKVFIKKGESKTVNFDLTVEDLKYYTADMSFNVEPGEFQIAIKGSSDFDFKHKFTLE</sequence>
<dbReference type="InterPro" id="IPR036962">
    <property type="entry name" value="Glyco_hydro_3_N_sf"/>
</dbReference>
<accession>A0A5M7AYX2</accession>
<proteinExistence type="inferred from homology"/>
<dbReference type="FunFam" id="3.20.20.300:FF:000005">
    <property type="entry name" value="Periplasmic beta-glucosidase"/>
    <property type="match status" value="1"/>
</dbReference>
<keyword evidence="5 7" id="KW-0378">Hydrolase</keyword>
<dbReference type="InterPro" id="IPR001764">
    <property type="entry name" value="Glyco_hydro_3_N"/>
</dbReference>
<dbReference type="PROSITE" id="PS00775">
    <property type="entry name" value="GLYCOSYL_HYDROL_F3"/>
    <property type="match status" value="1"/>
</dbReference>
<evidence type="ECO:0000259" key="8">
    <source>
        <dbReference type="SMART" id="SM01217"/>
    </source>
</evidence>
<dbReference type="EC" id="3.2.1.21" evidence="3"/>
<evidence type="ECO:0000313" key="11">
    <source>
        <dbReference type="Proteomes" id="UP000315145"/>
    </source>
</evidence>
<evidence type="ECO:0000256" key="7">
    <source>
        <dbReference type="RuleBase" id="RU361161"/>
    </source>
</evidence>
<comment type="similarity">
    <text evidence="2 7">Belongs to the glycosyl hydrolase 3 family.</text>
</comment>
<evidence type="ECO:0000256" key="6">
    <source>
        <dbReference type="ARBA" id="ARBA00023295"/>
    </source>
</evidence>
<dbReference type="Gene3D" id="2.60.40.10">
    <property type="entry name" value="Immunoglobulins"/>
    <property type="match status" value="1"/>
</dbReference>
<dbReference type="Pfam" id="PF14310">
    <property type="entry name" value="Fn3-like"/>
    <property type="match status" value="1"/>
</dbReference>
<dbReference type="SUPFAM" id="SSF52279">
    <property type="entry name" value="Beta-D-glucan exohydrolase, C-terminal domain"/>
    <property type="match status" value="1"/>
</dbReference>
<comment type="caution">
    <text evidence="9">The sequence shown here is derived from an EMBL/GenBank/DDBJ whole genome shotgun (WGS) entry which is preliminary data.</text>
</comment>
<dbReference type="AlphaFoldDB" id="A0A5M7AYX2"/>
<dbReference type="PRINTS" id="PR00133">
    <property type="entry name" value="GLHYDRLASE3"/>
</dbReference>
<evidence type="ECO:0000256" key="3">
    <source>
        <dbReference type="ARBA" id="ARBA00012744"/>
    </source>
</evidence>
<dbReference type="Gene3D" id="3.20.20.300">
    <property type="entry name" value="Glycoside hydrolase, family 3, N-terminal domain"/>
    <property type="match status" value="1"/>
</dbReference>
<reference evidence="9" key="3">
    <citation type="submission" date="2019-09" db="EMBL/GenBank/DDBJ databases">
        <authorList>
            <person name="Zhang D.-C."/>
        </authorList>
    </citation>
    <scope>NUCLEOTIDE SEQUENCE</scope>
    <source>
        <strain evidence="9">RU-4-M-4</strain>
    </source>
</reference>
<keyword evidence="11" id="KW-1185">Reference proteome</keyword>
<dbReference type="InterPro" id="IPR036881">
    <property type="entry name" value="Glyco_hydro_3_C_sf"/>
</dbReference>
<gene>
    <name evidence="9" type="ORF">F2B50_15190</name>
    <name evidence="10" type="ORF">FPF71_15190</name>
</gene>
<name>A0A5M7AYX2_9FLAO</name>
<dbReference type="SMART" id="SM01217">
    <property type="entry name" value="Fn3_like"/>
    <property type="match status" value="1"/>
</dbReference>
<dbReference type="Pfam" id="PF01915">
    <property type="entry name" value="Glyco_hydro_3_C"/>
    <property type="match status" value="1"/>
</dbReference>
<feature type="domain" description="Fibronectin type III-like" evidence="8">
    <location>
        <begin position="674"/>
        <end position="743"/>
    </location>
</feature>
<dbReference type="Proteomes" id="UP000315145">
    <property type="component" value="Unassembled WGS sequence"/>
</dbReference>